<reference evidence="3" key="1">
    <citation type="submission" date="2021-07" db="EMBL/GenBank/DDBJ databases">
        <title>Aureisphaera sp. CAU 1614 isolated from sea sediment.</title>
        <authorList>
            <person name="Kim W."/>
        </authorList>
    </citation>
    <scope>NUCLEOTIDE SEQUENCE</scope>
    <source>
        <strain evidence="3">CAU 1614</strain>
    </source>
</reference>
<dbReference type="Proteomes" id="UP001138686">
    <property type="component" value="Unassembled WGS sequence"/>
</dbReference>
<keyword evidence="3" id="KW-0808">Transferase</keyword>
<evidence type="ECO:0000313" key="4">
    <source>
        <dbReference type="Proteomes" id="UP001138686"/>
    </source>
</evidence>
<dbReference type="RefSeq" id="WP_219053435.1">
    <property type="nucleotide sequence ID" value="NZ_JAHWDP010000006.1"/>
</dbReference>
<sequence length="364" mass="41633">MAQPKIKIAFVGITLNTGGAERVQAKLSFLFEAQNIEIHHILVNGDVGYSYAGQLFDMSVLKNTSNSPFNRFKRMLTLRKYLKKHKFNYIIDFRDKRNFIQEYAIANCIYNAPSIQYVHSFNTQLYFPKNNFLAKTIFKKGYGIVTVSEAIENKVREEYGYTKVTTIHNPVDILEIEKLAADDISVPEKYILGIGRMKDNVKQFDHLIHAFQISVATSQNIKLVIVGEGEYKTELEKLVLEKNLKEHVVFYPFANNPFPYYKNALFTAMTSKFEGFPNVLIESLATGTPVVSYNCNSGPNEIINHKENGLIVKNQDIDGMALAINSMLLDKTLYEKCRQNAKQSVARFSPNHIITDWLKFLELN</sequence>
<dbReference type="Pfam" id="PF13439">
    <property type="entry name" value="Glyco_transf_4"/>
    <property type="match status" value="1"/>
</dbReference>
<feature type="domain" description="Glycosyl transferase family 1" evidence="1">
    <location>
        <begin position="186"/>
        <end position="343"/>
    </location>
</feature>
<dbReference type="InterPro" id="IPR028098">
    <property type="entry name" value="Glyco_trans_4-like_N"/>
</dbReference>
<dbReference type="PANTHER" id="PTHR12526:SF630">
    <property type="entry name" value="GLYCOSYLTRANSFERASE"/>
    <property type="match status" value="1"/>
</dbReference>
<name>A0A9X1FQU8_9FLAO</name>
<dbReference type="InterPro" id="IPR001296">
    <property type="entry name" value="Glyco_trans_1"/>
</dbReference>
<dbReference type="EC" id="2.4.-.-" evidence="3"/>
<dbReference type="GO" id="GO:0016757">
    <property type="term" value="F:glycosyltransferase activity"/>
    <property type="evidence" value="ECO:0007669"/>
    <property type="project" value="UniProtKB-KW"/>
</dbReference>
<dbReference type="Pfam" id="PF00534">
    <property type="entry name" value="Glycos_transf_1"/>
    <property type="match status" value="1"/>
</dbReference>
<keyword evidence="4" id="KW-1185">Reference proteome</keyword>
<proteinExistence type="predicted"/>
<keyword evidence="3" id="KW-0328">Glycosyltransferase</keyword>
<feature type="domain" description="Glycosyltransferase subfamily 4-like N-terminal" evidence="2">
    <location>
        <begin position="18"/>
        <end position="173"/>
    </location>
</feature>
<dbReference type="EMBL" id="JAHWDP010000006">
    <property type="protein sequence ID" value="MBW2938906.1"/>
    <property type="molecule type" value="Genomic_DNA"/>
</dbReference>
<evidence type="ECO:0000259" key="2">
    <source>
        <dbReference type="Pfam" id="PF13439"/>
    </source>
</evidence>
<protein>
    <submittedName>
        <fullName evidence="3">Glycosyltransferase</fullName>
        <ecNumber evidence="3">2.4.-.-</ecNumber>
    </submittedName>
</protein>
<gene>
    <name evidence="3" type="ORF">KXJ69_12380</name>
</gene>
<dbReference type="AlphaFoldDB" id="A0A9X1FQU8"/>
<evidence type="ECO:0000259" key="1">
    <source>
        <dbReference type="Pfam" id="PF00534"/>
    </source>
</evidence>
<accession>A0A9X1FQU8</accession>
<organism evidence="3 4">
    <name type="scientific">Halomarinibacterium sedimenti</name>
    <dbReference type="NCBI Taxonomy" id="2857106"/>
    <lineage>
        <taxon>Bacteria</taxon>
        <taxon>Pseudomonadati</taxon>
        <taxon>Bacteroidota</taxon>
        <taxon>Flavobacteriia</taxon>
        <taxon>Flavobacteriales</taxon>
        <taxon>Flavobacteriaceae</taxon>
        <taxon>Halomarinibacterium</taxon>
    </lineage>
</organism>
<evidence type="ECO:0000313" key="3">
    <source>
        <dbReference type="EMBL" id="MBW2938906.1"/>
    </source>
</evidence>
<comment type="caution">
    <text evidence="3">The sequence shown here is derived from an EMBL/GenBank/DDBJ whole genome shotgun (WGS) entry which is preliminary data.</text>
</comment>
<dbReference type="PANTHER" id="PTHR12526">
    <property type="entry name" value="GLYCOSYLTRANSFERASE"/>
    <property type="match status" value="1"/>
</dbReference>